<evidence type="ECO:0000313" key="1">
    <source>
        <dbReference type="EMBL" id="MCC2242605.1"/>
    </source>
</evidence>
<organism evidence="1 2">
    <name type="scientific">Roseburia amylophila</name>
    <dbReference type="NCBI Taxonomy" id="2981794"/>
    <lineage>
        <taxon>Bacteria</taxon>
        <taxon>Bacillati</taxon>
        <taxon>Bacillota</taxon>
        <taxon>Clostridia</taxon>
        <taxon>Lachnospirales</taxon>
        <taxon>Lachnospiraceae</taxon>
        <taxon>Roseburia</taxon>
    </lineage>
</organism>
<dbReference type="AlphaFoldDB" id="A0AAW4WIL8"/>
<gene>
    <name evidence="1" type="ORF">LKD47_09885</name>
</gene>
<evidence type="ECO:0000313" key="2">
    <source>
        <dbReference type="Proteomes" id="UP001198893"/>
    </source>
</evidence>
<comment type="caution">
    <text evidence="1">The sequence shown here is derived from an EMBL/GenBank/DDBJ whole genome shotgun (WGS) entry which is preliminary data.</text>
</comment>
<accession>A0AAW4WIL8</accession>
<dbReference type="RefSeq" id="WP_227710342.1">
    <property type="nucleotide sequence ID" value="NZ_JAJEQW010000010.1"/>
</dbReference>
<evidence type="ECO:0008006" key="3">
    <source>
        <dbReference type="Google" id="ProtNLM"/>
    </source>
</evidence>
<protein>
    <recommendedName>
        <fullName evidence="3">Halobacterial output domain-containing protein</fullName>
    </recommendedName>
</protein>
<reference evidence="1" key="1">
    <citation type="submission" date="2021-10" db="EMBL/GenBank/DDBJ databases">
        <title>Anaerobic single-cell dispensing facilitates the cultivation of human gut bacteria.</title>
        <authorList>
            <person name="Afrizal A."/>
        </authorList>
    </citation>
    <scope>NUCLEOTIDE SEQUENCE</scope>
    <source>
        <strain evidence="1">CLA-AA-H204</strain>
    </source>
</reference>
<sequence length="78" mass="8813">MDEISKVLDEVFNGDIQEPERENVTTDELRAAYCKAAELKGPTTGMTCLGVLFEPFHDITIWRDENGGFLYSSYYVGD</sequence>
<dbReference type="Proteomes" id="UP001198893">
    <property type="component" value="Unassembled WGS sequence"/>
</dbReference>
<proteinExistence type="predicted"/>
<name>A0AAW4WIL8_9FIRM</name>
<dbReference type="EMBL" id="JAJEQW010000010">
    <property type="protein sequence ID" value="MCC2242605.1"/>
    <property type="molecule type" value="Genomic_DNA"/>
</dbReference>